<evidence type="ECO:0000256" key="1">
    <source>
        <dbReference type="ARBA" id="ARBA00022737"/>
    </source>
</evidence>
<dbReference type="InterPro" id="IPR011990">
    <property type="entry name" value="TPR-like_helical_dom_sf"/>
</dbReference>
<dbReference type="AlphaFoldDB" id="A0A5J4SBX3"/>
<sequence length="566" mass="63919">MKKCIFLLIICYLSTLYGLAQVPKWMDKAKYSVFSVITYDKDDKILSTGNGFFVSENGIALSDYSLFKGAQRAVIIDADGKQMPVDAILGLNTMYDVIKFRVKTDKKVSALSIADIPPVIDSDIYLLPYSTQKDRSFTAGKIKEVAKIGDNYKYYTLAMRLKDKMVSCPVVTAEGKVFGLAQKSFGQDTVTTCYATEASFAMSLTINALSLGDVVLKDIKIKKGLPDTEEQALVFLLIASSQCTPEEYAVMLDDFIAQYPNNIDGYIRRATHHVYISTDDATMDKAARDMEQALKIAQKKDEIYYNRAKLIYNYQLSNPQKTYKDWTYDLAITEIHQALAIDSLPVYVQLEGNIHFARRDYVAAFACYEKVIHTNFVSPEAFYNAAKAKELAQGDTNEVIILLDSCIARCPQPIDARNAPYLLERAQAKMNVEQYRQAMSDYDVYYDAVGGSVNDVFYYYREQAAMKSRLFQRALDDINKAIELNPKDVNYHAELAAIDLRLGRYEEAIEALNKALVIDSKYAEAYRLMGLCRLQLKQKDEACADFTKAKELGDTIVDALIEKYCK</sequence>
<keyword evidence="1" id="KW-0677">Repeat</keyword>
<evidence type="ECO:0000313" key="3">
    <source>
        <dbReference type="EMBL" id="KAA6343644.1"/>
    </source>
</evidence>
<dbReference type="Gene3D" id="1.25.40.10">
    <property type="entry name" value="Tetratricopeptide repeat domain"/>
    <property type="match status" value="2"/>
</dbReference>
<keyword evidence="2" id="KW-0802">TPR repeat</keyword>
<organism evidence="3">
    <name type="scientific">termite gut metagenome</name>
    <dbReference type="NCBI Taxonomy" id="433724"/>
    <lineage>
        <taxon>unclassified sequences</taxon>
        <taxon>metagenomes</taxon>
        <taxon>organismal metagenomes</taxon>
    </lineage>
</organism>
<dbReference type="Pfam" id="PF13414">
    <property type="entry name" value="TPR_11"/>
    <property type="match status" value="1"/>
</dbReference>
<comment type="caution">
    <text evidence="3">The sequence shown here is derived from an EMBL/GenBank/DDBJ whole genome shotgun (WGS) entry which is preliminary data.</text>
</comment>
<protein>
    <submittedName>
        <fullName evidence="3">Uncharacterized protein</fullName>
    </submittedName>
</protein>
<gene>
    <name evidence="3" type="ORF">EZS27_008680</name>
</gene>
<dbReference type="SUPFAM" id="SSF50494">
    <property type="entry name" value="Trypsin-like serine proteases"/>
    <property type="match status" value="1"/>
</dbReference>
<accession>A0A5J4SBX3</accession>
<name>A0A5J4SBX3_9ZZZZ</name>
<proteinExistence type="predicted"/>
<dbReference type="EMBL" id="SNRY01000259">
    <property type="protein sequence ID" value="KAA6343644.1"/>
    <property type="molecule type" value="Genomic_DNA"/>
</dbReference>
<dbReference type="InterPro" id="IPR050498">
    <property type="entry name" value="Ycf3"/>
</dbReference>
<dbReference type="SMART" id="SM00028">
    <property type="entry name" value="TPR"/>
    <property type="match status" value="4"/>
</dbReference>
<dbReference type="SUPFAM" id="SSF48452">
    <property type="entry name" value="TPR-like"/>
    <property type="match status" value="2"/>
</dbReference>
<dbReference type="PANTHER" id="PTHR44858:SF1">
    <property type="entry name" value="UDP-N-ACETYLGLUCOSAMINE--PEPTIDE N-ACETYLGLUCOSAMINYLTRANSFERASE SPINDLY-RELATED"/>
    <property type="match status" value="1"/>
</dbReference>
<dbReference type="PANTHER" id="PTHR44858">
    <property type="entry name" value="TETRATRICOPEPTIDE REPEAT PROTEIN 6"/>
    <property type="match status" value="1"/>
</dbReference>
<dbReference type="Pfam" id="PF13365">
    <property type="entry name" value="Trypsin_2"/>
    <property type="match status" value="1"/>
</dbReference>
<dbReference type="InterPro" id="IPR019734">
    <property type="entry name" value="TPR_rpt"/>
</dbReference>
<dbReference type="PROSITE" id="PS50005">
    <property type="entry name" value="TPR"/>
    <property type="match status" value="1"/>
</dbReference>
<evidence type="ECO:0000256" key="2">
    <source>
        <dbReference type="ARBA" id="ARBA00022803"/>
    </source>
</evidence>
<dbReference type="Gene3D" id="2.40.10.120">
    <property type="match status" value="1"/>
</dbReference>
<dbReference type="InterPro" id="IPR009003">
    <property type="entry name" value="Peptidase_S1_PA"/>
</dbReference>
<reference evidence="3" key="1">
    <citation type="submission" date="2019-03" db="EMBL/GenBank/DDBJ databases">
        <title>Single cell metagenomics reveals metabolic interactions within the superorganism composed of flagellate Streblomastix strix and complex community of Bacteroidetes bacteria on its surface.</title>
        <authorList>
            <person name="Treitli S.C."/>
            <person name="Kolisko M."/>
            <person name="Husnik F."/>
            <person name="Keeling P."/>
            <person name="Hampl V."/>
        </authorList>
    </citation>
    <scope>NUCLEOTIDE SEQUENCE</scope>
    <source>
        <strain evidence="3">STM</strain>
    </source>
</reference>